<accession>A0A3N2H3R2</accession>
<evidence type="ECO:0000256" key="1">
    <source>
        <dbReference type="SAM" id="MobiDB-lite"/>
    </source>
</evidence>
<evidence type="ECO:0000313" key="4">
    <source>
        <dbReference type="EMBL" id="ROS43558.1"/>
    </source>
</evidence>
<feature type="signal peptide" evidence="2">
    <location>
        <begin position="1"/>
        <end position="23"/>
    </location>
</feature>
<comment type="caution">
    <text evidence="4">The sequence shown here is derived from an EMBL/GenBank/DDBJ whole genome shotgun (WGS) entry which is preliminary data.</text>
</comment>
<sequence length="440" mass="44105">MVAAAASATVATGAALTAVLAGAGTSAADPVSLTLNYSCPFPLIGTQTLQIVISADIPTTVNVGEPTPAFTVTAVATVPPTATQGLTLVGAATVEGSAQASSTVTAPEATIPVTVPATIPVTPVPASGSFDTVATGDAPSLTFTQAGQATITVGDILLTLHPKRADGTDTGLGVFDSQCTQVAGQNNTLANITINGGTTTEPTTTEPTTTEPTTTEPTTTEPTTTEPTTTEPTTTEPTTTEPTTSEPSTTEPTTSEPSTTEPTTTTSNPPTGIDYSYALEGDSVVKKLNATVPLSGGIDANLDLASGNFTADLSLEPSKLKATLFHFIPITAKVAFEQAGKTTGTLAGGVLNSTSHTTIKLPSVKVFGFPISKSPKCQSSEPSEINLTSGPGFDPLAGGDLSGTYEIAPLENCGPLTGLISPLATGPGNTIDVTLSPKES</sequence>
<keyword evidence="2" id="KW-0732">Signal</keyword>
<gene>
    <name evidence="4" type="ORF">EDD35_5977</name>
</gene>
<dbReference type="RefSeq" id="WP_208722432.1">
    <property type="nucleotide sequence ID" value="NZ_RKHY01000001.1"/>
</dbReference>
<name>A0A3N2H3R2_9PSEU</name>
<keyword evidence="5" id="KW-1185">Reference proteome</keyword>
<protein>
    <recommendedName>
        <fullName evidence="3">DUF6801 domain-containing protein</fullName>
    </recommendedName>
</protein>
<proteinExistence type="predicted"/>
<dbReference type="EMBL" id="RKHY01000001">
    <property type="protein sequence ID" value="ROS43558.1"/>
    <property type="molecule type" value="Genomic_DNA"/>
</dbReference>
<feature type="region of interest" description="Disordered" evidence="1">
    <location>
        <begin position="190"/>
        <end position="274"/>
    </location>
</feature>
<dbReference type="Pfam" id="PF20611">
    <property type="entry name" value="DUF6801"/>
    <property type="match status" value="1"/>
</dbReference>
<reference evidence="4 5" key="1">
    <citation type="submission" date="2018-11" db="EMBL/GenBank/DDBJ databases">
        <title>Sequencing the genomes of 1000 actinobacteria strains.</title>
        <authorList>
            <person name="Klenk H.-P."/>
        </authorList>
    </citation>
    <scope>NUCLEOTIDE SEQUENCE [LARGE SCALE GENOMIC DNA]</scope>
    <source>
        <strain evidence="4 5">DSM 44348</strain>
    </source>
</reference>
<organism evidence="4 5">
    <name type="scientific">Amycolatopsis thermoflava</name>
    <dbReference type="NCBI Taxonomy" id="84480"/>
    <lineage>
        <taxon>Bacteria</taxon>
        <taxon>Bacillati</taxon>
        <taxon>Actinomycetota</taxon>
        <taxon>Actinomycetes</taxon>
        <taxon>Pseudonocardiales</taxon>
        <taxon>Pseudonocardiaceae</taxon>
        <taxon>Amycolatopsis</taxon>
        <taxon>Amycolatopsis methanolica group</taxon>
    </lineage>
</organism>
<feature type="compositionally biased region" description="Low complexity" evidence="1">
    <location>
        <begin position="198"/>
        <end position="271"/>
    </location>
</feature>
<evidence type="ECO:0000259" key="3">
    <source>
        <dbReference type="Pfam" id="PF20611"/>
    </source>
</evidence>
<feature type="chain" id="PRO_5039049033" description="DUF6801 domain-containing protein" evidence="2">
    <location>
        <begin position="24"/>
        <end position="440"/>
    </location>
</feature>
<evidence type="ECO:0000313" key="5">
    <source>
        <dbReference type="Proteomes" id="UP000274843"/>
    </source>
</evidence>
<dbReference type="GeneID" id="301847249"/>
<dbReference type="Proteomes" id="UP000274843">
    <property type="component" value="Unassembled WGS sequence"/>
</dbReference>
<dbReference type="InterPro" id="IPR046542">
    <property type="entry name" value="DUF6801"/>
</dbReference>
<evidence type="ECO:0000256" key="2">
    <source>
        <dbReference type="SAM" id="SignalP"/>
    </source>
</evidence>
<dbReference type="AlphaFoldDB" id="A0A3N2H3R2"/>
<feature type="domain" description="DUF6801" evidence="3">
    <location>
        <begin position="36"/>
        <end position="190"/>
    </location>
</feature>